<keyword evidence="4 5" id="KW-0472">Membrane</keyword>
<sequence length="340" mass="38031">MVSVNDSHVTHLKSGENGLVSEDVLDIFVVIFFVAAAGSISFLGAIFNVINAIVFFKQGFQDTVNITLFFLAISDMATLMNIMWIGVCFNPLFVQADFPVHYQDLSYITSGWLGWCFARISSWITAFVTFERCLCIALPLKVKTIITPRNTVIVVLGIYITMLANVVPVYYSISLGPKYFPQLNQTKMGLVYIANGVSIENVSLSINAISQMVSFFATIACTIILVHNLLLKSKWRQSKSSAVQQKSFSKRDTKVVKMIVFIACVFIACYLPSAANFIASVIFDEYGLNGRYRNMFVLTWSIFLTLVALNCSVNIFVYYSMSSKFGEILNSMLNINRTET</sequence>
<dbReference type="Gene3D" id="1.20.1070.10">
    <property type="entry name" value="Rhodopsin 7-helix transmembrane proteins"/>
    <property type="match status" value="1"/>
</dbReference>
<gene>
    <name evidence="8" type="primary">LOC101848938</name>
</gene>
<proteinExistence type="predicted"/>
<feature type="transmembrane region" description="Helical" evidence="5">
    <location>
        <begin position="27"/>
        <end position="56"/>
    </location>
</feature>
<evidence type="ECO:0000256" key="2">
    <source>
        <dbReference type="ARBA" id="ARBA00022692"/>
    </source>
</evidence>
<comment type="subcellular location">
    <subcellularLocation>
        <location evidence="1">Membrane</location>
    </subcellularLocation>
</comment>
<feature type="transmembrane region" description="Helical" evidence="5">
    <location>
        <begin position="255"/>
        <end position="283"/>
    </location>
</feature>
<dbReference type="SUPFAM" id="SSF81321">
    <property type="entry name" value="Family A G protein-coupled receptor-like"/>
    <property type="match status" value="1"/>
</dbReference>
<evidence type="ECO:0000256" key="4">
    <source>
        <dbReference type="ARBA" id="ARBA00023136"/>
    </source>
</evidence>
<evidence type="ECO:0000313" key="8">
    <source>
        <dbReference type="RefSeq" id="XP_005112913.1"/>
    </source>
</evidence>
<name>A0ABM0KAK0_APLCA</name>
<reference evidence="8" key="1">
    <citation type="submission" date="2025-08" db="UniProtKB">
        <authorList>
            <consortium name="RefSeq"/>
        </authorList>
    </citation>
    <scope>IDENTIFICATION</scope>
</reference>
<dbReference type="PROSITE" id="PS50262">
    <property type="entry name" value="G_PROTEIN_RECEP_F1_2"/>
    <property type="match status" value="1"/>
</dbReference>
<dbReference type="Proteomes" id="UP000694888">
    <property type="component" value="Unplaced"/>
</dbReference>
<dbReference type="InterPro" id="IPR052954">
    <property type="entry name" value="GPCR-Ligand_Int"/>
</dbReference>
<evidence type="ECO:0000256" key="5">
    <source>
        <dbReference type="SAM" id="Phobius"/>
    </source>
</evidence>
<dbReference type="PRINTS" id="PR00237">
    <property type="entry name" value="GPCRRHODOPSN"/>
</dbReference>
<feature type="transmembrane region" description="Helical" evidence="5">
    <location>
        <begin position="151"/>
        <end position="173"/>
    </location>
</feature>
<organism evidence="7 8">
    <name type="scientific">Aplysia californica</name>
    <name type="common">California sea hare</name>
    <dbReference type="NCBI Taxonomy" id="6500"/>
    <lineage>
        <taxon>Eukaryota</taxon>
        <taxon>Metazoa</taxon>
        <taxon>Spiralia</taxon>
        <taxon>Lophotrochozoa</taxon>
        <taxon>Mollusca</taxon>
        <taxon>Gastropoda</taxon>
        <taxon>Heterobranchia</taxon>
        <taxon>Euthyneura</taxon>
        <taxon>Tectipleura</taxon>
        <taxon>Aplysiida</taxon>
        <taxon>Aplysioidea</taxon>
        <taxon>Aplysiidae</taxon>
        <taxon>Aplysia</taxon>
    </lineage>
</organism>
<protein>
    <submittedName>
        <fullName evidence="8">Lysophosphatidic acid receptor 4-like</fullName>
    </submittedName>
</protein>
<feature type="transmembrane region" description="Helical" evidence="5">
    <location>
        <begin position="68"/>
        <end position="92"/>
    </location>
</feature>
<feature type="domain" description="G-protein coupled receptors family 1 profile" evidence="6">
    <location>
        <begin position="47"/>
        <end position="318"/>
    </location>
</feature>
<dbReference type="Pfam" id="PF10324">
    <property type="entry name" value="7TM_GPCR_Srw"/>
    <property type="match status" value="1"/>
</dbReference>
<keyword evidence="3 5" id="KW-1133">Transmembrane helix</keyword>
<evidence type="ECO:0000256" key="1">
    <source>
        <dbReference type="ARBA" id="ARBA00004370"/>
    </source>
</evidence>
<dbReference type="RefSeq" id="XP_005112913.1">
    <property type="nucleotide sequence ID" value="XM_005112856.3"/>
</dbReference>
<keyword evidence="7" id="KW-1185">Reference proteome</keyword>
<dbReference type="InterPro" id="IPR000276">
    <property type="entry name" value="GPCR_Rhodpsn"/>
</dbReference>
<dbReference type="PANTHER" id="PTHR46641:SF2">
    <property type="entry name" value="FMRFAMIDE RECEPTOR"/>
    <property type="match status" value="1"/>
</dbReference>
<feature type="transmembrane region" description="Helical" evidence="5">
    <location>
        <begin position="295"/>
        <end position="319"/>
    </location>
</feature>
<dbReference type="GeneID" id="101848938"/>
<accession>A0ABM0KAK0</accession>
<evidence type="ECO:0000259" key="6">
    <source>
        <dbReference type="PROSITE" id="PS50262"/>
    </source>
</evidence>
<keyword evidence="2 5" id="KW-0812">Transmembrane</keyword>
<dbReference type="InterPro" id="IPR017452">
    <property type="entry name" value="GPCR_Rhodpsn_7TM"/>
</dbReference>
<dbReference type="PANTHER" id="PTHR46641">
    <property type="entry name" value="FMRFAMIDE RECEPTOR-RELATED"/>
    <property type="match status" value="1"/>
</dbReference>
<evidence type="ECO:0000256" key="3">
    <source>
        <dbReference type="ARBA" id="ARBA00022989"/>
    </source>
</evidence>
<evidence type="ECO:0000313" key="7">
    <source>
        <dbReference type="Proteomes" id="UP000694888"/>
    </source>
</evidence>
<dbReference type="InterPro" id="IPR019427">
    <property type="entry name" value="7TM_GPCR_serpentine_rcpt_Srw"/>
</dbReference>
<feature type="transmembrane region" description="Helical" evidence="5">
    <location>
        <begin position="208"/>
        <end position="231"/>
    </location>
</feature>
<feature type="transmembrane region" description="Helical" evidence="5">
    <location>
        <begin position="112"/>
        <end position="130"/>
    </location>
</feature>